<keyword evidence="4" id="KW-0472">Membrane</keyword>
<dbReference type="InterPro" id="IPR051676">
    <property type="entry name" value="UPF0053_domain"/>
</dbReference>
<dbReference type="InterPro" id="IPR046342">
    <property type="entry name" value="CBS_dom_sf"/>
</dbReference>
<proteinExistence type="predicted"/>
<evidence type="ECO:0000256" key="3">
    <source>
        <dbReference type="PROSITE-ProRule" id="PRU00703"/>
    </source>
</evidence>
<organism evidence="7 8">
    <name type="scientific">Candidatus Marsarchaeota G2 archaeon ECH_B_SAG-M15</name>
    <dbReference type="NCBI Taxonomy" id="1978162"/>
    <lineage>
        <taxon>Archaea</taxon>
        <taxon>Candidatus Marsarchaeota</taxon>
        <taxon>Candidatus Marsarchaeota group 2</taxon>
    </lineage>
</organism>
<dbReference type="GO" id="GO:0005886">
    <property type="term" value="C:plasma membrane"/>
    <property type="evidence" value="ECO:0007669"/>
    <property type="project" value="UniProtKB-SubCell"/>
</dbReference>
<dbReference type="SUPFAM" id="SSF54631">
    <property type="entry name" value="CBS-domain pair"/>
    <property type="match status" value="1"/>
</dbReference>
<feature type="domain" description="CBS" evidence="5">
    <location>
        <begin position="210"/>
        <end position="277"/>
    </location>
</feature>
<dbReference type="Proteomes" id="UP000240490">
    <property type="component" value="Unassembled WGS sequence"/>
</dbReference>
<name>A0A2R6AWI9_9ARCH</name>
<evidence type="ECO:0008006" key="9">
    <source>
        <dbReference type="Google" id="ProtNLM"/>
    </source>
</evidence>
<feature type="transmembrane region" description="Helical" evidence="4">
    <location>
        <begin position="6"/>
        <end position="28"/>
    </location>
</feature>
<dbReference type="AlphaFoldDB" id="A0A2R6AWI9"/>
<evidence type="ECO:0000256" key="2">
    <source>
        <dbReference type="ARBA" id="ARBA00022475"/>
    </source>
</evidence>
<dbReference type="PROSITE" id="PS51846">
    <property type="entry name" value="CNNM"/>
    <property type="match status" value="1"/>
</dbReference>
<feature type="domain" description="CNNM transmembrane" evidence="6">
    <location>
        <begin position="4"/>
        <end position="191"/>
    </location>
</feature>
<reference evidence="7 8" key="1">
    <citation type="submission" date="2017-04" db="EMBL/GenBank/DDBJ databases">
        <title>Novel microbial lineages endemic to geothermal iron-oxide mats fill important gaps in the evolutionary history of Archaea.</title>
        <authorList>
            <person name="Jay Z.J."/>
            <person name="Beam J.P."/>
            <person name="Dlakic M."/>
            <person name="Rusch D.B."/>
            <person name="Kozubal M.A."/>
            <person name="Inskeep W.P."/>
        </authorList>
    </citation>
    <scope>NUCLEOTIDE SEQUENCE [LARGE SCALE GENOMIC DNA]</scope>
    <source>
        <strain evidence="7">ECH_B_SAG-M15</strain>
    </source>
</reference>
<keyword evidence="4" id="KW-0812">Transmembrane</keyword>
<dbReference type="InterPro" id="IPR000644">
    <property type="entry name" value="CBS_dom"/>
</dbReference>
<sequence length="354" mass="38487">MGFVAANIALLVLAYLVLVGLSFVFSAAETSYSSLRVMLIRLYAARGNKRAQTVLKLTNNLPHTLNAIVIGDNMVNIVFTSIATYSGYVYGGTAGAITFSIVNLFIVFIISEAWPKTLAANNPEDLALKLSGFMGVYLAVMNVPASFFNAVGQRLSGVFSWTRTRGSMTTEERMLYALELAKAEGVISDRQHFIINRLLKLDDATAKDIMVPVEKSVVLTAGSSVEEAMKIFSRSGHRRLPIIRPQTKEGGYPAGSVIGALYIRDAAVLLINGYGDTPVEEVCEPVVVASEGTKLIDVLNSMHEKGAQVASIEDGGVVKGFIFMNDILISIFGERRTHPRGRGLIEKFKTRRKG</sequence>
<dbReference type="InterPro" id="IPR002550">
    <property type="entry name" value="CNNM"/>
</dbReference>
<dbReference type="PANTHER" id="PTHR43099">
    <property type="entry name" value="UPF0053 PROTEIN YRKA"/>
    <property type="match status" value="1"/>
</dbReference>
<dbReference type="Pfam" id="PF01595">
    <property type="entry name" value="CNNM"/>
    <property type="match status" value="1"/>
</dbReference>
<gene>
    <name evidence="7" type="ORF">B9Q08_04210</name>
</gene>
<evidence type="ECO:0000259" key="6">
    <source>
        <dbReference type="PROSITE" id="PS51846"/>
    </source>
</evidence>
<keyword evidence="3" id="KW-0129">CBS domain</keyword>
<dbReference type="Pfam" id="PF00571">
    <property type="entry name" value="CBS"/>
    <property type="match status" value="1"/>
</dbReference>
<dbReference type="PROSITE" id="PS51371">
    <property type="entry name" value="CBS"/>
    <property type="match status" value="1"/>
</dbReference>
<keyword evidence="2" id="KW-1003">Cell membrane</keyword>
<evidence type="ECO:0000256" key="4">
    <source>
        <dbReference type="SAM" id="Phobius"/>
    </source>
</evidence>
<accession>A0A2R6AWI9</accession>
<comment type="subcellular location">
    <subcellularLocation>
        <location evidence="1">Cell membrane</location>
        <topology evidence="1">Multi-pass membrane protein</topology>
    </subcellularLocation>
</comment>
<feature type="transmembrane region" description="Helical" evidence="4">
    <location>
        <begin position="130"/>
        <end position="151"/>
    </location>
</feature>
<dbReference type="SMART" id="SM00116">
    <property type="entry name" value="CBS"/>
    <property type="match status" value="2"/>
</dbReference>
<keyword evidence="4" id="KW-1133">Transmembrane helix</keyword>
<evidence type="ECO:0000256" key="1">
    <source>
        <dbReference type="ARBA" id="ARBA00004651"/>
    </source>
</evidence>
<protein>
    <recommendedName>
        <fullName evidence="9">CNNM transmembrane domain-containing protein</fullName>
    </recommendedName>
</protein>
<evidence type="ECO:0000259" key="5">
    <source>
        <dbReference type="PROSITE" id="PS51371"/>
    </source>
</evidence>
<feature type="transmembrane region" description="Helical" evidence="4">
    <location>
        <begin position="88"/>
        <end position="110"/>
    </location>
</feature>
<dbReference type="PANTHER" id="PTHR43099:SF5">
    <property type="entry name" value="HLYC_CORC FAMILY TRANSPORTER"/>
    <property type="match status" value="1"/>
</dbReference>
<evidence type="ECO:0000313" key="7">
    <source>
        <dbReference type="EMBL" id="PSN90678.1"/>
    </source>
</evidence>
<evidence type="ECO:0000313" key="8">
    <source>
        <dbReference type="Proteomes" id="UP000240490"/>
    </source>
</evidence>
<dbReference type="Gene3D" id="3.10.580.10">
    <property type="entry name" value="CBS-domain"/>
    <property type="match status" value="1"/>
</dbReference>
<comment type="caution">
    <text evidence="7">The sequence shown here is derived from an EMBL/GenBank/DDBJ whole genome shotgun (WGS) entry which is preliminary data.</text>
</comment>
<dbReference type="EMBL" id="NEXJ01000074">
    <property type="protein sequence ID" value="PSN90678.1"/>
    <property type="molecule type" value="Genomic_DNA"/>
</dbReference>